<protein>
    <recommendedName>
        <fullName evidence="14">D-alanine--D-alanine ligase</fullName>
        <ecNumber evidence="14">6.3.2.4</ecNumber>
    </recommendedName>
    <alternativeName>
        <fullName evidence="14">D-Ala-D-Ala ligase</fullName>
    </alternativeName>
    <alternativeName>
        <fullName evidence="14">D-alanylalanine synthetase</fullName>
    </alternativeName>
</protein>
<comment type="function">
    <text evidence="14">Cell wall formation.</text>
</comment>
<feature type="binding site" evidence="15">
    <location>
        <position position="250"/>
    </location>
    <ligand>
        <name>Mg(2+)</name>
        <dbReference type="ChEBI" id="CHEBI:18420"/>
        <label>1</label>
    </ligand>
</feature>
<evidence type="ECO:0000256" key="15">
    <source>
        <dbReference type="PIRSR" id="PIRSR039102-3"/>
    </source>
</evidence>
<comment type="cofactor">
    <cofactor evidence="1">
        <name>Mn(2+)</name>
        <dbReference type="ChEBI" id="CHEBI:29035"/>
    </cofactor>
</comment>
<dbReference type="Gene3D" id="3.30.1490.20">
    <property type="entry name" value="ATP-grasp fold, A domain"/>
    <property type="match status" value="1"/>
</dbReference>
<dbReference type="Pfam" id="PF07478">
    <property type="entry name" value="Dala_Dala_lig_C"/>
    <property type="match status" value="1"/>
</dbReference>
<dbReference type="InterPro" id="IPR013815">
    <property type="entry name" value="ATP_grasp_subdomain_1"/>
</dbReference>
<name>A0A1F7YCC7_9BACT</name>
<dbReference type="InterPro" id="IPR011095">
    <property type="entry name" value="Dala_Dala_lig_C"/>
</dbReference>
<accession>A0A1F7YCC7</accession>
<evidence type="ECO:0000256" key="14">
    <source>
        <dbReference type="HAMAP-Rule" id="MF_00047"/>
    </source>
</evidence>
<comment type="subcellular location">
    <subcellularLocation>
        <location evidence="2 14">Cytoplasm</location>
    </subcellularLocation>
</comment>
<comment type="catalytic activity">
    <reaction evidence="14">
        <text>2 D-alanine + ATP = D-alanyl-D-alanine + ADP + phosphate + H(+)</text>
        <dbReference type="Rhea" id="RHEA:11224"/>
        <dbReference type="ChEBI" id="CHEBI:15378"/>
        <dbReference type="ChEBI" id="CHEBI:30616"/>
        <dbReference type="ChEBI" id="CHEBI:43474"/>
        <dbReference type="ChEBI" id="CHEBI:57416"/>
        <dbReference type="ChEBI" id="CHEBI:57822"/>
        <dbReference type="ChEBI" id="CHEBI:456216"/>
        <dbReference type="EC" id="6.3.2.4"/>
    </reaction>
</comment>
<dbReference type="GO" id="GO:0009252">
    <property type="term" value="P:peptidoglycan biosynthetic process"/>
    <property type="evidence" value="ECO:0007669"/>
    <property type="project" value="UniProtKB-UniRule"/>
</dbReference>
<dbReference type="EC" id="6.3.2.4" evidence="14"/>
<feature type="domain" description="ATP-grasp" evidence="17">
    <location>
        <begin position="97"/>
        <end position="296"/>
    </location>
</feature>
<dbReference type="UniPathway" id="UPA00219"/>
<evidence type="ECO:0000256" key="8">
    <source>
        <dbReference type="ARBA" id="ARBA00022840"/>
    </source>
</evidence>
<dbReference type="NCBIfam" id="NF002378">
    <property type="entry name" value="PRK01372.1"/>
    <property type="match status" value="1"/>
</dbReference>
<sequence length="300" mass="33071">MSRNGKSWRLTSPQKLLSLPDPSTIKDLKTELVRAGYKDVQGIDQMSKVGADVVFIAMHGPYGEDGTVQGMLDLAGVKYTGSGVAASAIGMDKLLFRKLLKSEGIPIPKFVAVEKNKDYEKIFKVLGNFPYFVKPHNQGSSVGASIVKNQEDLEKALNLAFKYSNITLVDEYILGKEITCGILGNEASIALPLVEIIPKNEFFDYDSKYTESGTQEIIPARVPKSLTKEIQRIALKVYKILGCKGFARVDFILRNNKFPVVLEINTIPGLTPMSLLPKAAKKAGFSYSELLDKIVNYAIE</sequence>
<evidence type="ECO:0000313" key="19">
    <source>
        <dbReference type="Proteomes" id="UP000178851"/>
    </source>
</evidence>
<keyword evidence="5 14" id="KW-0436">Ligase</keyword>
<reference evidence="18 19" key="1">
    <citation type="journal article" date="2016" name="Nat. Commun.">
        <title>Thousands of microbial genomes shed light on interconnected biogeochemical processes in an aquifer system.</title>
        <authorList>
            <person name="Anantharaman K."/>
            <person name="Brown C.T."/>
            <person name="Hug L.A."/>
            <person name="Sharon I."/>
            <person name="Castelle C.J."/>
            <person name="Probst A.J."/>
            <person name="Thomas B.C."/>
            <person name="Singh A."/>
            <person name="Wilkins M.J."/>
            <person name="Karaoz U."/>
            <person name="Brodie E.L."/>
            <person name="Williams K.H."/>
            <person name="Hubbard S.S."/>
            <person name="Banfield J.F."/>
        </authorList>
    </citation>
    <scope>NUCLEOTIDE SEQUENCE [LARGE SCALE GENOMIC DNA]</scope>
</reference>
<proteinExistence type="inferred from homology"/>
<evidence type="ECO:0000256" key="16">
    <source>
        <dbReference type="PROSITE-ProRule" id="PRU00409"/>
    </source>
</evidence>
<evidence type="ECO:0000256" key="12">
    <source>
        <dbReference type="ARBA" id="ARBA00023211"/>
    </source>
</evidence>
<comment type="pathway">
    <text evidence="14">Cell wall biogenesis; peptidoglycan biosynthesis.</text>
</comment>
<dbReference type="NCBIfam" id="NF002528">
    <property type="entry name" value="PRK01966.1-4"/>
    <property type="match status" value="1"/>
</dbReference>
<evidence type="ECO:0000256" key="9">
    <source>
        <dbReference type="ARBA" id="ARBA00022842"/>
    </source>
</evidence>
<dbReference type="PROSITE" id="PS00843">
    <property type="entry name" value="DALA_DALA_LIGASE_1"/>
    <property type="match status" value="1"/>
</dbReference>
<dbReference type="Gene3D" id="3.40.50.20">
    <property type="match status" value="1"/>
</dbReference>
<dbReference type="FunFam" id="3.30.470.20:FF:000008">
    <property type="entry name" value="D-alanine--D-alanine ligase"/>
    <property type="match status" value="1"/>
</dbReference>
<dbReference type="HAMAP" id="MF_00047">
    <property type="entry name" value="Dala_Dala_lig"/>
    <property type="match status" value="1"/>
</dbReference>
<dbReference type="PANTHER" id="PTHR23132">
    <property type="entry name" value="D-ALANINE--D-ALANINE LIGASE"/>
    <property type="match status" value="1"/>
</dbReference>
<evidence type="ECO:0000313" key="18">
    <source>
        <dbReference type="EMBL" id="OGM24951.1"/>
    </source>
</evidence>
<dbReference type="InterPro" id="IPR005905">
    <property type="entry name" value="D_ala_D_ala"/>
</dbReference>
<dbReference type="PIRSF" id="PIRSF039102">
    <property type="entry name" value="Ddl/VanB"/>
    <property type="match status" value="1"/>
</dbReference>
<dbReference type="GO" id="GO:0046872">
    <property type="term" value="F:metal ion binding"/>
    <property type="evidence" value="ECO:0007669"/>
    <property type="project" value="UniProtKB-KW"/>
</dbReference>
<dbReference type="GO" id="GO:0008716">
    <property type="term" value="F:D-alanine-D-alanine ligase activity"/>
    <property type="evidence" value="ECO:0007669"/>
    <property type="project" value="UniProtKB-UniRule"/>
</dbReference>
<dbReference type="PROSITE" id="PS00844">
    <property type="entry name" value="DALA_DALA_LIGASE_2"/>
    <property type="match status" value="1"/>
</dbReference>
<dbReference type="GO" id="GO:0071555">
    <property type="term" value="P:cell wall organization"/>
    <property type="evidence" value="ECO:0007669"/>
    <property type="project" value="UniProtKB-KW"/>
</dbReference>
<evidence type="ECO:0000256" key="1">
    <source>
        <dbReference type="ARBA" id="ARBA00001936"/>
    </source>
</evidence>
<dbReference type="PANTHER" id="PTHR23132:SF23">
    <property type="entry name" value="D-ALANINE--D-ALANINE LIGASE B"/>
    <property type="match status" value="1"/>
</dbReference>
<keyword evidence="12 15" id="KW-0464">Manganese</keyword>
<dbReference type="GO" id="GO:0005524">
    <property type="term" value="F:ATP binding"/>
    <property type="evidence" value="ECO:0007669"/>
    <property type="project" value="UniProtKB-UniRule"/>
</dbReference>
<dbReference type="SUPFAM" id="SSF52440">
    <property type="entry name" value="PreATP-grasp domain"/>
    <property type="match status" value="1"/>
</dbReference>
<keyword evidence="10 14" id="KW-0133">Cell shape</keyword>
<keyword evidence="13 14" id="KW-0961">Cell wall biogenesis/degradation</keyword>
<evidence type="ECO:0000256" key="7">
    <source>
        <dbReference type="ARBA" id="ARBA00022741"/>
    </source>
</evidence>
<dbReference type="NCBIfam" id="TIGR01205">
    <property type="entry name" value="D_ala_D_alaTIGR"/>
    <property type="match status" value="1"/>
</dbReference>
<evidence type="ECO:0000256" key="6">
    <source>
        <dbReference type="ARBA" id="ARBA00022723"/>
    </source>
</evidence>
<dbReference type="GO" id="GO:0008360">
    <property type="term" value="P:regulation of cell shape"/>
    <property type="evidence" value="ECO:0007669"/>
    <property type="project" value="UniProtKB-KW"/>
</dbReference>
<keyword evidence="9 15" id="KW-0460">Magnesium</keyword>
<dbReference type="AlphaFoldDB" id="A0A1F7YCC7"/>
<dbReference type="Pfam" id="PF01820">
    <property type="entry name" value="Dala_Dala_lig_N"/>
    <property type="match status" value="1"/>
</dbReference>
<dbReference type="Gene3D" id="3.30.470.20">
    <property type="entry name" value="ATP-grasp fold, B domain"/>
    <property type="match status" value="1"/>
</dbReference>
<evidence type="ECO:0000256" key="11">
    <source>
        <dbReference type="ARBA" id="ARBA00022984"/>
    </source>
</evidence>
<evidence type="ECO:0000256" key="5">
    <source>
        <dbReference type="ARBA" id="ARBA00022598"/>
    </source>
</evidence>
<evidence type="ECO:0000256" key="4">
    <source>
        <dbReference type="ARBA" id="ARBA00022490"/>
    </source>
</evidence>
<feature type="binding site" evidence="15">
    <location>
        <position position="263"/>
    </location>
    <ligand>
        <name>Mg(2+)</name>
        <dbReference type="ChEBI" id="CHEBI:18420"/>
        <label>1</label>
    </ligand>
</feature>
<evidence type="ECO:0000259" key="17">
    <source>
        <dbReference type="PROSITE" id="PS50975"/>
    </source>
</evidence>
<dbReference type="InterPro" id="IPR011761">
    <property type="entry name" value="ATP-grasp"/>
</dbReference>
<evidence type="ECO:0000256" key="10">
    <source>
        <dbReference type="ARBA" id="ARBA00022960"/>
    </source>
</evidence>
<feature type="binding site" evidence="15">
    <location>
        <position position="263"/>
    </location>
    <ligand>
        <name>Mg(2+)</name>
        <dbReference type="ChEBI" id="CHEBI:18420"/>
        <label>2</label>
    </ligand>
</feature>
<dbReference type="InterPro" id="IPR000291">
    <property type="entry name" value="D-Ala_lig_Van_CS"/>
</dbReference>
<dbReference type="SUPFAM" id="SSF56059">
    <property type="entry name" value="Glutathione synthetase ATP-binding domain-like"/>
    <property type="match status" value="1"/>
</dbReference>
<keyword evidence="8 16" id="KW-0067">ATP-binding</keyword>
<dbReference type="InterPro" id="IPR016185">
    <property type="entry name" value="PreATP-grasp_dom_sf"/>
</dbReference>
<comment type="caution">
    <text evidence="18">The sequence shown here is derived from an EMBL/GenBank/DDBJ whole genome shotgun (WGS) entry which is preliminary data.</text>
</comment>
<keyword evidence="6 15" id="KW-0479">Metal-binding</keyword>
<organism evidence="18 19">
    <name type="scientific">Candidatus Woesebacteria bacterium RIFCSPHIGHO2_01_FULL_39_28</name>
    <dbReference type="NCBI Taxonomy" id="1802496"/>
    <lineage>
        <taxon>Bacteria</taxon>
        <taxon>Candidatus Woeseibacteriota</taxon>
    </lineage>
</organism>
<dbReference type="Proteomes" id="UP000178851">
    <property type="component" value="Unassembled WGS sequence"/>
</dbReference>
<keyword evidence="7 16" id="KW-0547">Nucleotide-binding</keyword>
<keyword evidence="4 14" id="KW-0963">Cytoplasm</keyword>
<keyword evidence="11 14" id="KW-0573">Peptidoglycan synthesis</keyword>
<dbReference type="PROSITE" id="PS50975">
    <property type="entry name" value="ATP_GRASP"/>
    <property type="match status" value="1"/>
</dbReference>
<dbReference type="EMBL" id="MGGI01000025">
    <property type="protein sequence ID" value="OGM24951.1"/>
    <property type="molecule type" value="Genomic_DNA"/>
</dbReference>
<feature type="binding site" evidence="15">
    <location>
        <position position="265"/>
    </location>
    <ligand>
        <name>Mg(2+)</name>
        <dbReference type="ChEBI" id="CHEBI:18420"/>
        <label>2</label>
    </ligand>
</feature>
<evidence type="ECO:0000256" key="3">
    <source>
        <dbReference type="ARBA" id="ARBA00010871"/>
    </source>
</evidence>
<dbReference type="GO" id="GO:0005737">
    <property type="term" value="C:cytoplasm"/>
    <property type="evidence" value="ECO:0007669"/>
    <property type="project" value="UniProtKB-SubCell"/>
</dbReference>
<gene>
    <name evidence="14" type="primary">ddl</name>
    <name evidence="18" type="ORF">A2627_03040</name>
</gene>
<evidence type="ECO:0000256" key="13">
    <source>
        <dbReference type="ARBA" id="ARBA00023316"/>
    </source>
</evidence>
<comment type="cofactor">
    <cofactor evidence="15">
        <name>Mg(2+)</name>
        <dbReference type="ChEBI" id="CHEBI:18420"/>
    </cofactor>
    <cofactor evidence="15">
        <name>Mn(2+)</name>
        <dbReference type="ChEBI" id="CHEBI:29035"/>
    </cofactor>
    <text evidence="15">Binds 2 magnesium or manganese ions per subunit.</text>
</comment>
<comment type="similarity">
    <text evidence="3 14">Belongs to the D-alanine--D-alanine ligase family.</text>
</comment>
<dbReference type="InterPro" id="IPR011127">
    <property type="entry name" value="Dala_Dala_lig_N"/>
</dbReference>
<evidence type="ECO:0000256" key="2">
    <source>
        <dbReference type="ARBA" id="ARBA00004496"/>
    </source>
</evidence>